<dbReference type="STRING" id="1855912.LuPra_05327"/>
<keyword evidence="1" id="KW-1133">Transmembrane helix</keyword>
<dbReference type="Gene3D" id="1.10.287.70">
    <property type="match status" value="1"/>
</dbReference>
<evidence type="ECO:0008006" key="4">
    <source>
        <dbReference type="Google" id="ProtNLM"/>
    </source>
</evidence>
<sequence>MYEAKVHPLIAHERFVRRVLLHFAAALAVLSLSLALGMVGYEYFEDLPWRDAFLNTAMLIGGMGPVDPPKTNGGKVFAGLYALYAGLVFLAAAGLVLAPILHRLLHRFHWEQDR</sequence>
<dbReference type="AlphaFoldDB" id="A0A143PTS8"/>
<keyword evidence="3" id="KW-1185">Reference proteome</keyword>
<protein>
    <recommendedName>
        <fullName evidence="4">Ion channel</fullName>
    </recommendedName>
</protein>
<keyword evidence="1" id="KW-0812">Transmembrane</keyword>
<feature type="transmembrane region" description="Helical" evidence="1">
    <location>
        <begin position="81"/>
        <end position="105"/>
    </location>
</feature>
<dbReference type="OrthoDB" id="465094at2"/>
<dbReference type="KEGG" id="abac:LuPra_05327"/>
<dbReference type="EMBL" id="CP015136">
    <property type="protein sequence ID" value="AMY12055.1"/>
    <property type="molecule type" value="Genomic_DNA"/>
</dbReference>
<feature type="transmembrane region" description="Helical" evidence="1">
    <location>
        <begin position="20"/>
        <end position="41"/>
    </location>
</feature>
<proteinExistence type="predicted"/>
<dbReference type="PATRIC" id="fig|1813736.3.peg.5604"/>
<evidence type="ECO:0000313" key="3">
    <source>
        <dbReference type="Proteomes" id="UP000076079"/>
    </source>
</evidence>
<gene>
    <name evidence="2" type="ORF">LuPra_05327</name>
</gene>
<reference evidence="3" key="2">
    <citation type="submission" date="2016-04" db="EMBL/GenBank/DDBJ databases">
        <title>First Complete Genome Sequence of a Subdivision 6 Acidobacterium.</title>
        <authorList>
            <person name="Huang S."/>
            <person name="Vieira S."/>
            <person name="Bunk B."/>
            <person name="Riedel T."/>
            <person name="Sproeer C."/>
            <person name="Overmann J."/>
        </authorList>
    </citation>
    <scope>NUCLEOTIDE SEQUENCE [LARGE SCALE GENOMIC DNA]</scope>
    <source>
        <strain evidence="3">DSM 100886 HEG_-6_39</strain>
    </source>
</reference>
<keyword evidence="1" id="KW-0472">Membrane</keyword>
<reference evidence="2 3" key="1">
    <citation type="journal article" date="2016" name="Genome Announc.">
        <title>First Complete Genome Sequence of a Subdivision 6 Acidobacterium Strain.</title>
        <authorList>
            <person name="Huang S."/>
            <person name="Vieira S."/>
            <person name="Bunk B."/>
            <person name="Riedel T."/>
            <person name="Sproer C."/>
            <person name="Overmann J."/>
        </authorList>
    </citation>
    <scope>NUCLEOTIDE SEQUENCE [LARGE SCALE GENOMIC DNA]</scope>
    <source>
        <strain evidence="3">DSM 100886 HEG_-6_39</strain>
    </source>
</reference>
<name>A0A143PTS8_LUTPR</name>
<accession>A0A143PTS8</accession>
<evidence type="ECO:0000313" key="2">
    <source>
        <dbReference type="EMBL" id="AMY12055.1"/>
    </source>
</evidence>
<dbReference type="Proteomes" id="UP000076079">
    <property type="component" value="Chromosome"/>
</dbReference>
<evidence type="ECO:0000256" key="1">
    <source>
        <dbReference type="SAM" id="Phobius"/>
    </source>
</evidence>
<organism evidence="2 3">
    <name type="scientific">Luteitalea pratensis</name>
    <dbReference type="NCBI Taxonomy" id="1855912"/>
    <lineage>
        <taxon>Bacteria</taxon>
        <taxon>Pseudomonadati</taxon>
        <taxon>Acidobacteriota</taxon>
        <taxon>Vicinamibacteria</taxon>
        <taxon>Vicinamibacterales</taxon>
        <taxon>Vicinamibacteraceae</taxon>
        <taxon>Luteitalea</taxon>
    </lineage>
</organism>